<reference evidence="2" key="1">
    <citation type="journal article" date="2023" name="G3 (Bethesda)">
        <title>Whole genome assemblies of Zophobas morio and Tenebrio molitor.</title>
        <authorList>
            <person name="Kaur S."/>
            <person name="Stinson S.A."/>
            <person name="diCenzo G.C."/>
        </authorList>
    </citation>
    <scope>NUCLEOTIDE SEQUENCE</scope>
    <source>
        <strain evidence="2">QUZm001</strain>
    </source>
</reference>
<dbReference type="Proteomes" id="UP001168821">
    <property type="component" value="Unassembled WGS sequence"/>
</dbReference>
<accession>A0AA38M1W4</accession>
<evidence type="ECO:0000256" key="1">
    <source>
        <dbReference type="SAM" id="MobiDB-lite"/>
    </source>
</evidence>
<evidence type="ECO:0000313" key="3">
    <source>
        <dbReference type="Proteomes" id="UP001168821"/>
    </source>
</evidence>
<feature type="compositionally biased region" description="Polar residues" evidence="1">
    <location>
        <begin position="12"/>
        <end position="29"/>
    </location>
</feature>
<gene>
    <name evidence="2" type="ORF">Zmor_027361</name>
</gene>
<protein>
    <submittedName>
        <fullName evidence="2">Uncharacterized protein</fullName>
    </submittedName>
</protein>
<feature type="region of interest" description="Disordered" evidence="1">
    <location>
        <begin position="1"/>
        <end position="92"/>
    </location>
</feature>
<evidence type="ECO:0000313" key="2">
    <source>
        <dbReference type="EMBL" id="KAJ3640823.1"/>
    </source>
</evidence>
<feature type="compositionally biased region" description="Polar residues" evidence="1">
    <location>
        <begin position="74"/>
        <end position="92"/>
    </location>
</feature>
<comment type="caution">
    <text evidence="2">The sequence shown here is derived from an EMBL/GenBank/DDBJ whole genome shotgun (WGS) entry which is preliminary data.</text>
</comment>
<organism evidence="2 3">
    <name type="scientific">Zophobas morio</name>
    <dbReference type="NCBI Taxonomy" id="2755281"/>
    <lineage>
        <taxon>Eukaryota</taxon>
        <taxon>Metazoa</taxon>
        <taxon>Ecdysozoa</taxon>
        <taxon>Arthropoda</taxon>
        <taxon>Hexapoda</taxon>
        <taxon>Insecta</taxon>
        <taxon>Pterygota</taxon>
        <taxon>Neoptera</taxon>
        <taxon>Endopterygota</taxon>
        <taxon>Coleoptera</taxon>
        <taxon>Polyphaga</taxon>
        <taxon>Cucujiformia</taxon>
        <taxon>Tenebrionidae</taxon>
        <taxon>Zophobas</taxon>
    </lineage>
</organism>
<name>A0AA38M1W4_9CUCU</name>
<keyword evidence="3" id="KW-1185">Reference proteome</keyword>
<sequence length="92" mass="10090">MIQSPIKIDSGAMNNHRLSPNPDSSTQQLPLRDSNWIPIRGRDSSRRHRELQGMFHPQSGGGGHSSDTFHSKVMAQSSRGTDTPSAAINRPT</sequence>
<dbReference type="EMBL" id="JALNTZ010000009">
    <property type="protein sequence ID" value="KAJ3640823.1"/>
    <property type="molecule type" value="Genomic_DNA"/>
</dbReference>
<dbReference type="AlphaFoldDB" id="A0AA38M1W4"/>
<proteinExistence type="predicted"/>